<comment type="subcellular location">
    <subcellularLocation>
        <location evidence="2">Endomembrane system</location>
    </subcellularLocation>
    <subcellularLocation>
        <location evidence="1">Membrane</location>
        <topology evidence="1">Single-pass membrane protein</topology>
    </subcellularLocation>
</comment>
<name>A0AAD5S8E9_9FUNG</name>
<dbReference type="Pfam" id="PF21729">
    <property type="entry name" value="IRX15_IRX15L_GXM"/>
    <property type="match status" value="1"/>
</dbReference>
<protein>
    <recommendedName>
        <fullName evidence="8">Polysaccharide biosynthesis domain-containing protein</fullName>
    </recommendedName>
</protein>
<dbReference type="PANTHER" id="PTHR31444">
    <property type="entry name" value="OS11G0490100 PROTEIN"/>
    <property type="match status" value="1"/>
</dbReference>
<dbReference type="InterPro" id="IPR006514">
    <property type="entry name" value="IRX15/GXM/AGM"/>
</dbReference>
<gene>
    <name evidence="6" type="ORF">HK097_011135</name>
</gene>
<comment type="caution">
    <text evidence="6">The sequence shown here is derived from an EMBL/GenBank/DDBJ whole genome shotgun (WGS) entry which is preliminary data.</text>
</comment>
<evidence type="ECO:0000313" key="7">
    <source>
        <dbReference type="Proteomes" id="UP001212841"/>
    </source>
</evidence>
<sequence length="236" mass="26350">PCTPDYISVIQSAHKSPTPPQLSVTQLIWIKTLVQTSAYLSAGRQHNFLVWGLGYDSPIWENANCVSGDKAVDGNGTSGRKEGSTRTVFVENWRDWIEKVSGRHPGLEVVQFDKYDTNVKDAEKFMKEPYLLPLPDTINEECWDVVLVDAPQGYEPNHPGRHAPTYWSVSMAHSCLKSNPSIHEITIFLHDVNRPLEQQIIDRILRPNGGVQIGRVEGGAGTLVGFRFTRESLGVV</sequence>
<evidence type="ECO:0008006" key="8">
    <source>
        <dbReference type="Google" id="ProtNLM"/>
    </source>
</evidence>
<proteinExistence type="predicted"/>
<evidence type="ECO:0000256" key="3">
    <source>
        <dbReference type="ARBA" id="ARBA00022692"/>
    </source>
</evidence>
<reference evidence="6" key="1">
    <citation type="submission" date="2020-05" db="EMBL/GenBank/DDBJ databases">
        <title>Phylogenomic resolution of chytrid fungi.</title>
        <authorList>
            <person name="Stajich J.E."/>
            <person name="Amses K."/>
            <person name="Simmons R."/>
            <person name="Seto K."/>
            <person name="Myers J."/>
            <person name="Bonds A."/>
            <person name="Quandt C.A."/>
            <person name="Barry K."/>
            <person name="Liu P."/>
            <person name="Grigoriev I."/>
            <person name="Longcore J.E."/>
            <person name="James T.Y."/>
        </authorList>
    </citation>
    <scope>NUCLEOTIDE SEQUENCE</scope>
    <source>
        <strain evidence="6">JEL0318</strain>
    </source>
</reference>
<evidence type="ECO:0000256" key="4">
    <source>
        <dbReference type="ARBA" id="ARBA00022989"/>
    </source>
</evidence>
<feature type="non-terminal residue" evidence="6">
    <location>
        <position position="1"/>
    </location>
</feature>
<evidence type="ECO:0000256" key="5">
    <source>
        <dbReference type="ARBA" id="ARBA00023136"/>
    </source>
</evidence>
<dbReference type="GO" id="GO:0045492">
    <property type="term" value="P:xylan biosynthetic process"/>
    <property type="evidence" value="ECO:0007669"/>
    <property type="project" value="InterPro"/>
</dbReference>
<organism evidence="6 7">
    <name type="scientific">Rhizophlyctis rosea</name>
    <dbReference type="NCBI Taxonomy" id="64517"/>
    <lineage>
        <taxon>Eukaryota</taxon>
        <taxon>Fungi</taxon>
        <taxon>Fungi incertae sedis</taxon>
        <taxon>Chytridiomycota</taxon>
        <taxon>Chytridiomycota incertae sedis</taxon>
        <taxon>Chytridiomycetes</taxon>
        <taxon>Rhizophlyctidales</taxon>
        <taxon>Rhizophlyctidaceae</taxon>
        <taxon>Rhizophlyctis</taxon>
    </lineage>
</organism>
<evidence type="ECO:0000313" key="6">
    <source>
        <dbReference type="EMBL" id="KAJ3047835.1"/>
    </source>
</evidence>
<evidence type="ECO:0000256" key="2">
    <source>
        <dbReference type="ARBA" id="ARBA00004308"/>
    </source>
</evidence>
<dbReference type="Proteomes" id="UP001212841">
    <property type="component" value="Unassembled WGS sequence"/>
</dbReference>
<evidence type="ECO:0000256" key="1">
    <source>
        <dbReference type="ARBA" id="ARBA00004167"/>
    </source>
</evidence>
<keyword evidence="5" id="KW-0472">Membrane</keyword>
<dbReference type="AlphaFoldDB" id="A0AAD5S8E9"/>
<dbReference type="GO" id="GO:0012505">
    <property type="term" value="C:endomembrane system"/>
    <property type="evidence" value="ECO:0007669"/>
    <property type="project" value="UniProtKB-SubCell"/>
</dbReference>
<keyword evidence="3" id="KW-0812">Transmembrane</keyword>
<accession>A0AAD5S8E9</accession>
<dbReference type="GO" id="GO:0016020">
    <property type="term" value="C:membrane"/>
    <property type="evidence" value="ECO:0007669"/>
    <property type="project" value="UniProtKB-SubCell"/>
</dbReference>
<keyword evidence="4" id="KW-1133">Transmembrane helix</keyword>
<keyword evidence="7" id="KW-1185">Reference proteome</keyword>
<dbReference type="EMBL" id="JADGJD010000892">
    <property type="protein sequence ID" value="KAJ3047835.1"/>
    <property type="molecule type" value="Genomic_DNA"/>
</dbReference>